<feature type="compositionally biased region" description="Polar residues" evidence="9">
    <location>
        <begin position="58"/>
        <end position="67"/>
    </location>
</feature>
<feature type="compositionally biased region" description="Low complexity" evidence="9">
    <location>
        <begin position="290"/>
        <end position="307"/>
    </location>
</feature>
<evidence type="ECO:0000256" key="3">
    <source>
        <dbReference type="ARBA" id="ARBA00022603"/>
    </source>
</evidence>
<gene>
    <name evidence="11" type="ORF">LTR84_007719</name>
</gene>
<organism evidence="11 12">
    <name type="scientific">Exophiala bonariae</name>
    <dbReference type="NCBI Taxonomy" id="1690606"/>
    <lineage>
        <taxon>Eukaryota</taxon>
        <taxon>Fungi</taxon>
        <taxon>Dikarya</taxon>
        <taxon>Ascomycota</taxon>
        <taxon>Pezizomycotina</taxon>
        <taxon>Eurotiomycetes</taxon>
        <taxon>Chaetothyriomycetidae</taxon>
        <taxon>Chaetothyriales</taxon>
        <taxon>Herpotrichiellaceae</taxon>
        <taxon>Exophiala</taxon>
    </lineage>
</organism>
<evidence type="ECO:0000256" key="4">
    <source>
        <dbReference type="ARBA" id="ARBA00022679"/>
    </source>
</evidence>
<keyword evidence="5" id="KW-0949">S-adenosyl-L-methionine</keyword>
<evidence type="ECO:0000256" key="5">
    <source>
        <dbReference type="ARBA" id="ARBA00022691"/>
    </source>
</evidence>
<evidence type="ECO:0000256" key="7">
    <source>
        <dbReference type="ARBA" id="ARBA00032166"/>
    </source>
</evidence>
<dbReference type="GeneID" id="89975884"/>
<dbReference type="InterPro" id="IPR028564">
    <property type="entry name" value="MT_TRM10-typ"/>
</dbReference>
<protein>
    <recommendedName>
        <fullName evidence="2">tRNA (guanine(9)-N1)-methyltransferase</fullName>
        <ecNumber evidence="1">2.1.1.221</ecNumber>
    </recommendedName>
    <alternativeName>
        <fullName evidence="7">tRNA methyltransferase 10</fullName>
    </alternativeName>
    <alternativeName>
        <fullName evidence="6">tRNA(m1G9)-methyltransferase</fullName>
    </alternativeName>
</protein>
<evidence type="ECO:0000256" key="1">
    <source>
        <dbReference type="ARBA" id="ARBA00012797"/>
    </source>
</evidence>
<feature type="region of interest" description="Disordered" evidence="9">
    <location>
        <begin position="1"/>
        <end position="156"/>
    </location>
</feature>
<name>A0AAV9NLA5_9EURO</name>
<feature type="compositionally biased region" description="Polar residues" evidence="9">
    <location>
        <begin position="273"/>
        <end position="285"/>
    </location>
</feature>
<evidence type="ECO:0000256" key="6">
    <source>
        <dbReference type="ARBA" id="ARBA00031792"/>
    </source>
</evidence>
<dbReference type="EMBL" id="JAVRRD010000003">
    <property type="protein sequence ID" value="KAK5061177.1"/>
    <property type="molecule type" value="Genomic_DNA"/>
</dbReference>
<dbReference type="InterPro" id="IPR038459">
    <property type="entry name" value="MT_TRM10-typ_sf"/>
</dbReference>
<evidence type="ECO:0000259" key="10">
    <source>
        <dbReference type="PROSITE" id="PS51675"/>
    </source>
</evidence>
<feature type="compositionally biased region" description="Basic and acidic residues" evidence="9">
    <location>
        <begin position="470"/>
        <end position="480"/>
    </location>
</feature>
<accession>A0AAV9NLA5</accession>
<keyword evidence="12" id="KW-1185">Reference proteome</keyword>
<evidence type="ECO:0000256" key="2">
    <source>
        <dbReference type="ARBA" id="ARBA00020451"/>
    </source>
</evidence>
<evidence type="ECO:0000256" key="8">
    <source>
        <dbReference type="ARBA" id="ARBA00048434"/>
    </source>
</evidence>
<feature type="compositionally biased region" description="Basic and acidic residues" evidence="9">
    <location>
        <begin position="69"/>
        <end position="89"/>
    </location>
</feature>
<dbReference type="GO" id="GO:0005634">
    <property type="term" value="C:nucleus"/>
    <property type="evidence" value="ECO:0007669"/>
    <property type="project" value="TreeGrafter"/>
</dbReference>
<evidence type="ECO:0000313" key="12">
    <source>
        <dbReference type="Proteomes" id="UP001358417"/>
    </source>
</evidence>
<dbReference type="Gene3D" id="3.40.1280.30">
    <property type="match status" value="1"/>
</dbReference>
<evidence type="ECO:0000313" key="11">
    <source>
        <dbReference type="EMBL" id="KAK5061177.1"/>
    </source>
</evidence>
<dbReference type="PANTHER" id="PTHR13563:SF13">
    <property type="entry name" value="TRNA METHYLTRANSFERASE 10 HOMOLOG A"/>
    <property type="match status" value="1"/>
</dbReference>
<reference evidence="11 12" key="1">
    <citation type="submission" date="2023-08" db="EMBL/GenBank/DDBJ databases">
        <title>Black Yeasts Isolated from many extreme environments.</title>
        <authorList>
            <person name="Coleine C."/>
            <person name="Stajich J.E."/>
            <person name="Selbmann L."/>
        </authorList>
    </citation>
    <scope>NUCLEOTIDE SEQUENCE [LARGE SCALE GENOMIC DNA]</scope>
    <source>
        <strain evidence="11 12">CCFEE 5792</strain>
    </source>
</reference>
<comment type="catalytic activity">
    <reaction evidence="8">
        <text>guanosine(9) in tRNA + S-adenosyl-L-methionine = N(1)-methylguanosine(9) in tRNA + S-adenosyl-L-homocysteine + H(+)</text>
        <dbReference type="Rhea" id="RHEA:43156"/>
        <dbReference type="Rhea" id="RHEA-COMP:10367"/>
        <dbReference type="Rhea" id="RHEA-COMP:10368"/>
        <dbReference type="ChEBI" id="CHEBI:15378"/>
        <dbReference type="ChEBI" id="CHEBI:57856"/>
        <dbReference type="ChEBI" id="CHEBI:59789"/>
        <dbReference type="ChEBI" id="CHEBI:73542"/>
        <dbReference type="ChEBI" id="CHEBI:74269"/>
        <dbReference type="EC" id="2.1.1.221"/>
    </reaction>
</comment>
<dbReference type="PROSITE" id="PS51675">
    <property type="entry name" value="SAM_MT_TRM10"/>
    <property type="match status" value="1"/>
</dbReference>
<dbReference type="InterPro" id="IPR007356">
    <property type="entry name" value="tRNA_m1G_MeTrfase_euk"/>
</dbReference>
<feature type="compositionally biased region" description="Polar residues" evidence="9">
    <location>
        <begin position="139"/>
        <end position="154"/>
    </location>
</feature>
<dbReference type="GO" id="GO:0052905">
    <property type="term" value="F:tRNA (guanosine(9)-N1)-methyltransferase activity"/>
    <property type="evidence" value="ECO:0007669"/>
    <property type="project" value="UniProtKB-EC"/>
</dbReference>
<keyword evidence="3" id="KW-0489">Methyltransferase</keyword>
<feature type="region of interest" description="Disordered" evidence="9">
    <location>
        <begin position="267"/>
        <end position="338"/>
    </location>
</feature>
<feature type="compositionally biased region" description="Basic and acidic residues" evidence="9">
    <location>
        <begin position="120"/>
        <end position="138"/>
    </location>
</feature>
<feature type="compositionally biased region" description="Basic and acidic residues" evidence="9">
    <location>
        <begin position="438"/>
        <end position="449"/>
    </location>
</feature>
<feature type="region of interest" description="Disordered" evidence="9">
    <location>
        <begin position="432"/>
        <end position="496"/>
    </location>
</feature>
<dbReference type="EC" id="2.1.1.221" evidence="1"/>
<evidence type="ECO:0000256" key="9">
    <source>
        <dbReference type="SAM" id="MobiDB-lite"/>
    </source>
</evidence>
<dbReference type="Proteomes" id="UP001358417">
    <property type="component" value="Unassembled WGS sequence"/>
</dbReference>
<feature type="domain" description="SAM-dependent MTase TRM10-type" evidence="10">
    <location>
        <begin position="152"/>
        <end position="435"/>
    </location>
</feature>
<dbReference type="RefSeq" id="XP_064710274.1">
    <property type="nucleotide sequence ID" value="XM_064851271.1"/>
</dbReference>
<feature type="compositionally biased region" description="Acidic residues" evidence="9">
    <location>
        <begin position="450"/>
        <end position="469"/>
    </location>
</feature>
<dbReference type="GO" id="GO:0002939">
    <property type="term" value="P:tRNA N1-guanine methylation"/>
    <property type="evidence" value="ECO:0007669"/>
    <property type="project" value="TreeGrafter"/>
</dbReference>
<dbReference type="AlphaFoldDB" id="A0AAV9NLA5"/>
<sequence length="496" mass="54757">MDTEERPSKLRKLETHVQDTPNSQPSAALLPRSTEHAPSDPENSKPQKHAADDADANGSDSCTNSDVELSIKEQAKDQDPLTKDGEDGAKPMSKNQLKKQRKRDQWEAGRDYRKAKRKQKIQERRQRKRDAREEERVQQENGGASATTALTTKQPLPRRRPVLLPITIMIDCGFDDLMMEKERISLGSQLTRSYSDNWRAPFQTHLVISSWGGLLEERFNTVLRKYHLNWKGVTFEKEGFVDAAQKAHEFMRGPKGGKLLGIFKPAEAEPEGTNGSEARQPSTDKVQPHPSTTPGATDPSSTTSTTSGNLDSAQLQAPPPTPPEQSPTSTAPSPDSGEIIYLSSDSPDTLSTLRPYSTYIVGGLVDKNRHKGICYRTACERGIKTAKLPIGEYLEMQSRKVLTTNHVVEIMIRYLECGDWGEAFLKVIPKRKGGKLRGHGDGKDAGDGHDDGEDVDDDEDDEYGALADDDAGHAMSEHIEGVSSSANAEVSVMDEK</sequence>
<keyword evidence="4" id="KW-0808">Transferase</keyword>
<dbReference type="CDD" id="cd18089">
    <property type="entry name" value="SPOUT_Trm10-like"/>
    <property type="match status" value="1"/>
</dbReference>
<dbReference type="PANTHER" id="PTHR13563">
    <property type="entry name" value="TRNA (GUANINE-9-) METHYLTRANSFERASE"/>
    <property type="match status" value="1"/>
</dbReference>
<proteinExistence type="predicted"/>
<dbReference type="GO" id="GO:0000049">
    <property type="term" value="F:tRNA binding"/>
    <property type="evidence" value="ECO:0007669"/>
    <property type="project" value="TreeGrafter"/>
</dbReference>
<feature type="compositionally biased region" description="Basic and acidic residues" evidence="9">
    <location>
        <begin position="33"/>
        <end position="52"/>
    </location>
</feature>
<comment type="caution">
    <text evidence="11">The sequence shown here is derived from an EMBL/GenBank/DDBJ whole genome shotgun (WGS) entry which is preliminary data.</text>
</comment>
<feature type="compositionally biased region" description="Basic and acidic residues" evidence="9">
    <location>
        <begin position="1"/>
        <end position="17"/>
    </location>
</feature>
<feature type="compositionally biased region" description="Basic and acidic residues" evidence="9">
    <location>
        <begin position="103"/>
        <end position="112"/>
    </location>
</feature>